<comment type="caution">
    <text evidence="13">The sequence shown here is derived from an EMBL/GenBank/DDBJ whole genome shotgun (WGS) entry which is preliminary data.</text>
</comment>
<keyword evidence="5 9" id="KW-0297">G-protein coupled receptor</keyword>
<dbReference type="SUPFAM" id="SSF81321">
    <property type="entry name" value="Family A G protein-coupled receptor-like"/>
    <property type="match status" value="1"/>
</dbReference>
<keyword evidence="3 9" id="KW-0812">Transmembrane</keyword>
<feature type="compositionally biased region" description="Low complexity" evidence="10">
    <location>
        <begin position="294"/>
        <end position="304"/>
    </location>
</feature>
<feature type="region of interest" description="Disordered" evidence="10">
    <location>
        <begin position="234"/>
        <end position="257"/>
    </location>
</feature>
<dbReference type="InterPro" id="IPR017452">
    <property type="entry name" value="GPCR_Rhodpsn_7TM"/>
</dbReference>
<feature type="transmembrane region" description="Helical" evidence="11">
    <location>
        <begin position="95"/>
        <end position="113"/>
    </location>
</feature>
<name>A0AAN9B6L0_9CAEN</name>
<feature type="transmembrane region" description="Helical" evidence="11">
    <location>
        <begin position="20"/>
        <end position="44"/>
    </location>
</feature>
<dbReference type="GO" id="GO:0005886">
    <property type="term" value="C:plasma membrane"/>
    <property type="evidence" value="ECO:0007669"/>
    <property type="project" value="UniProtKB-SubCell"/>
</dbReference>
<dbReference type="PROSITE" id="PS00237">
    <property type="entry name" value="G_PROTEIN_RECEP_F1_1"/>
    <property type="match status" value="1"/>
</dbReference>
<organism evidence="13 14">
    <name type="scientific">Littorina saxatilis</name>
    <dbReference type="NCBI Taxonomy" id="31220"/>
    <lineage>
        <taxon>Eukaryota</taxon>
        <taxon>Metazoa</taxon>
        <taxon>Spiralia</taxon>
        <taxon>Lophotrochozoa</taxon>
        <taxon>Mollusca</taxon>
        <taxon>Gastropoda</taxon>
        <taxon>Caenogastropoda</taxon>
        <taxon>Littorinimorpha</taxon>
        <taxon>Littorinoidea</taxon>
        <taxon>Littorinidae</taxon>
        <taxon>Littorina</taxon>
    </lineage>
</organism>
<feature type="transmembrane region" description="Helical" evidence="11">
    <location>
        <begin position="133"/>
        <end position="156"/>
    </location>
</feature>
<feature type="compositionally biased region" description="Polar residues" evidence="10">
    <location>
        <begin position="403"/>
        <end position="420"/>
    </location>
</feature>
<dbReference type="GO" id="GO:0043410">
    <property type="term" value="P:positive regulation of MAPK cascade"/>
    <property type="evidence" value="ECO:0007669"/>
    <property type="project" value="TreeGrafter"/>
</dbReference>
<proteinExistence type="inferred from homology"/>
<feature type="compositionally biased region" description="Polar residues" evidence="10">
    <location>
        <begin position="366"/>
        <end position="378"/>
    </location>
</feature>
<accession>A0AAN9B6L0</accession>
<evidence type="ECO:0000256" key="7">
    <source>
        <dbReference type="ARBA" id="ARBA00023170"/>
    </source>
</evidence>
<evidence type="ECO:0000313" key="14">
    <source>
        <dbReference type="Proteomes" id="UP001374579"/>
    </source>
</evidence>
<dbReference type="Gene3D" id="1.20.1070.10">
    <property type="entry name" value="Rhodopsin 7-helix transmembrane proteins"/>
    <property type="match status" value="2"/>
</dbReference>
<keyword evidence="7 9" id="KW-0675">Receptor</keyword>
<dbReference type="PRINTS" id="PR00237">
    <property type="entry name" value="GPCRRHODOPSN"/>
</dbReference>
<gene>
    <name evidence="13" type="ORF">V1264_022805</name>
</gene>
<feature type="compositionally biased region" description="Low complexity" evidence="10">
    <location>
        <begin position="421"/>
        <end position="452"/>
    </location>
</feature>
<evidence type="ECO:0000256" key="9">
    <source>
        <dbReference type="RuleBase" id="RU000688"/>
    </source>
</evidence>
<feature type="transmembrane region" description="Helical" evidence="11">
    <location>
        <begin position="56"/>
        <end position="75"/>
    </location>
</feature>
<evidence type="ECO:0000313" key="13">
    <source>
        <dbReference type="EMBL" id="KAK7099747.1"/>
    </source>
</evidence>
<dbReference type="SMART" id="SM01381">
    <property type="entry name" value="7TM_GPCR_Srsx"/>
    <property type="match status" value="1"/>
</dbReference>
<dbReference type="GO" id="GO:0071880">
    <property type="term" value="P:adenylate cyclase-activating adrenergic receptor signaling pathway"/>
    <property type="evidence" value="ECO:0007669"/>
    <property type="project" value="TreeGrafter"/>
</dbReference>
<dbReference type="InterPro" id="IPR000276">
    <property type="entry name" value="GPCR_Rhodpsn"/>
</dbReference>
<feature type="compositionally biased region" description="Polar residues" evidence="10">
    <location>
        <begin position="323"/>
        <end position="335"/>
    </location>
</feature>
<dbReference type="PANTHER" id="PTHR24248">
    <property type="entry name" value="ADRENERGIC RECEPTOR-RELATED G-PROTEIN COUPLED RECEPTOR"/>
    <property type="match status" value="1"/>
</dbReference>
<dbReference type="AlphaFoldDB" id="A0AAN9B6L0"/>
<keyword evidence="6 11" id="KW-0472">Membrane</keyword>
<evidence type="ECO:0000256" key="2">
    <source>
        <dbReference type="ARBA" id="ARBA00022475"/>
    </source>
</evidence>
<protein>
    <recommendedName>
        <fullName evidence="12">G-protein coupled receptors family 1 profile domain-containing protein</fullName>
    </recommendedName>
</protein>
<keyword evidence="8 9" id="KW-0807">Transducer</keyword>
<feature type="compositionally biased region" description="Low complexity" evidence="10">
    <location>
        <begin position="379"/>
        <end position="393"/>
    </location>
</feature>
<reference evidence="13 14" key="1">
    <citation type="submission" date="2024-02" db="EMBL/GenBank/DDBJ databases">
        <title>Chromosome-scale genome assembly of the rough periwinkle Littorina saxatilis.</title>
        <authorList>
            <person name="De Jode A."/>
            <person name="Faria R."/>
            <person name="Formenti G."/>
            <person name="Sims Y."/>
            <person name="Smith T.P."/>
            <person name="Tracey A."/>
            <person name="Wood J.M.D."/>
            <person name="Zagrodzka Z.B."/>
            <person name="Johannesson K."/>
            <person name="Butlin R.K."/>
            <person name="Leder E.H."/>
        </authorList>
    </citation>
    <scope>NUCLEOTIDE SEQUENCE [LARGE SCALE GENOMIC DNA]</scope>
    <source>
        <strain evidence="13">Snail1</strain>
        <tissue evidence="13">Muscle</tissue>
    </source>
</reference>
<keyword evidence="2" id="KW-1003">Cell membrane</keyword>
<feature type="domain" description="G-protein coupled receptors family 1 profile" evidence="12">
    <location>
        <begin position="34"/>
        <end position="529"/>
    </location>
</feature>
<evidence type="ECO:0000259" key="12">
    <source>
        <dbReference type="PROSITE" id="PS50262"/>
    </source>
</evidence>
<feature type="transmembrane region" description="Helical" evidence="11">
    <location>
        <begin position="180"/>
        <end position="204"/>
    </location>
</feature>
<dbReference type="Proteomes" id="UP001374579">
    <property type="component" value="Unassembled WGS sequence"/>
</dbReference>
<dbReference type="Pfam" id="PF00001">
    <property type="entry name" value="7tm_1"/>
    <property type="match status" value="1"/>
</dbReference>
<sequence>MTSANASSEYLYPLPITVTIGVLTSLVAIVTTVFNTFTLVAFVFSKSLRNFGDYFILNLAIADLAIGVMSIPPYIPVALTGRWAAGKPYCLFWLLWDYVTPAASTFNMCVVSIDRYLLVANPIWYRRCQSRRLLLLMMLTPWVIVTLVYMPAILLWDTISGERHIEEGQCYVPYASNLPFLLFGSFIEFIFPFSVMIVINLLIVTNIRQRMKKRTAGNLGPRRDLAPSVFSTKVAPAEESHTRMSPENMKSVAERNTENELALESDAKDLAAKSTRKQSKNLAVGFTLPEITKQQQQPDQQNNIQEEEARQQQHIHQQHSDANHPSNSAQHPDSSQQQNANQQQNTQQQTEARPQHHVHQQHSDANHPSNSTQHPDSSQQQNANQQQNTQQQTEARPQHHVHQPQSDANHPSNSAQHPDLSQQQNANQHQSSPAQEPIQKRSVSSQRQQQSSCPEVSGQEQHRRANHFRRDRRAARSLFILVFVFTLCWLPFEVLALVSAVCPTCINPVLFDATFWLLWLNSMINPILYPLLHRRFREAFVALLKRAGCYCCRGR</sequence>
<feature type="transmembrane region" description="Helical" evidence="11">
    <location>
        <begin position="513"/>
        <end position="532"/>
    </location>
</feature>
<evidence type="ECO:0000256" key="6">
    <source>
        <dbReference type="ARBA" id="ARBA00023136"/>
    </source>
</evidence>
<feature type="transmembrane region" description="Helical" evidence="11">
    <location>
        <begin position="478"/>
        <end position="501"/>
    </location>
</feature>
<evidence type="ECO:0000256" key="11">
    <source>
        <dbReference type="SAM" id="Phobius"/>
    </source>
</evidence>
<evidence type="ECO:0000256" key="1">
    <source>
        <dbReference type="ARBA" id="ARBA00004651"/>
    </source>
</evidence>
<comment type="similarity">
    <text evidence="9">Belongs to the G-protein coupled receptor 1 family.</text>
</comment>
<evidence type="ECO:0000256" key="5">
    <source>
        <dbReference type="ARBA" id="ARBA00023040"/>
    </source>
</evidence>
<dbReference type="EMBL" id="JBAMIC010000011">
    <property type="protein sequence ID" value="KAK7099747.1"/>
    <property type="molecule type" value="Genomic_DNA"/>
</dbReference>
<dbReference type="GO" id="GO:0004930">
    <property type="term" value="F:G protein-coupled receptor activity"/>
    <property type="evidence" value="ECO:0007669"/>
    <property type="project" value="UniProtKB-KW"/>
</dbReference>
<keyword evidence="4 11" id="KW-1133">Transmembrane helix</keyword>
<dbReference type="PROSITE" id="PS50262">
    <property type="entry name" value="G_PROTEIN_RECEP_F1_2"/>
    <property type="match status" value="1"/>
</dbReference>
<comment type="subcellular location">
    <subcellularLocation>
        <location evidence="1">Cell membrane</location>
        <topology evidence="1">Multi-pass membrane protein</topology>
    </subcellularLocation>
</comment>
<evidence type="ECO:0000256" key="10">
    <source>
        <dbReference type="SAM" id="MobiDB-lite"/>
    </source>
</evidence>
<keyword evidence="14" id="KW-1185">Reference proteome</keyword>
<evidence type="ECO:0000256" key="4">
    <source>
        <dbReference type="ARBA" id="ARBA00022989"/>
    </source>
</evidence>
<feature type="region of interest" description="Disordered" evidence="10">
    <location>
        <begin position="291"/>
        <end position="468"/>
    </location>
</feature>
<feature type="compositionally biased region" description="Low complexity" evidence="10">
    <location>
        <begin position="336"/>
        <end position="350"/>
    </location>
</feature>
<evidence type="ECO:0000256" key="3">
    <source>
        <dbReference type="ARBA" id="ARBA00022692"/>
    </source>
</evidence>
<evidence type="ECO:0000256" key="8">
    <source>
        <dbReference type="ARBA" id="ARBA00023224"/>
    </source>
</evidence>
<dbReference type="PANTHER" id="PTHR24248:SF120">
    <property type="entry name" value="G-PROTEIN COUPLED RECEPTORS FAMILY 1 PROFILE DOMAIN-CONTAINING PROTEIN"/>
    <property type="match status" value="1"/>
</dbReference>